<dbReference type="EMBL" id="CP014263">
    <property type="protein sequence ID" value="AQG82610.1"/>
    <property type="molecule type" value="Genomic_DNA"/>
</dbReference>
<sequence length="294" mass="32854">METVLACPLCNTTRFSPFLVCRDYLVSQQDFAIQQCDNCGLRLTNPRPDLSEIGNYYKSYAYVSHNDQGGGLINSIYRTVRSYTLKSKLSLLNKLNAGVGSLLDVGCGTGAFLETCQNGGWKIAGMEPDADAREVAEKKLNLSIAPSLDSISSELKQFDSITLWHVLEHIPNLGETLEQLRQLLTEQGTLIIAVPNSDSYDATHYGRYWAAYDVPRHLYHFTPATMKQLVEKHGMRIQKQIPMNFDAFYIALLSTKYRKGNTDYINSGWTGLVSNLKASTSGHSSSITYIIKKM</sequence>
<dbReference type="STRING" id="1178516.AWR27_20365"/>
<dbReference type="Gene3D" id="3.40.50.150">
    <property type="entry name" value="Vaccinia Virus protein VP39"/>
    <property type="match status" value="1"/>
</dbReference>
<dbReference type="SUPFAM" id="SSF53335">
    <property type="entry name" value="S-adenosyl-L-methionine-dependent methyltransferases"/>
    <property type="match status" value="1"/>
</dbReference>
<proteinExistence type="predicted"/>
<dbReference type="PANTHER" id="PTHR43861">
    <property type="entry name" value="TRANS-ACONITATE 2-METHYLTRANSFERASE-RELATED"/>
    <property type="match status" value="1"/>
</dbReference>
<reference evidence="1 2" key="1">
    <citation type="submission" date="2016-01" db="EMBL/GenBank/DDBJ databases">
        <authorList>
            <person name="Oliw E.H."/>
        </authorList>
    </citation>
    <scope>NUCLEOTIDE SEQUENCE [LARGE SCALE GENOMIC DNA]</scope>
    <source>
        <strain evidence="1 2">DY10</strain>
    </source>
</reference>
<keyword evidence="1" id="KW-0808">Transferase</keyword>
<dbReference type="InterPro" id="IPR029063">
    <property type="entry name" value="SAM-dependent_MTases_sf"/>
</dbReference>
<dbReference type="KEGG" id="smon:AWR27_20365"/>
<dbReference type="AlphaFoldDB" id="A0A1P9X4N6"/>
<evidence type="ECO:0000313" key="1">
    <source>
        <dbReference type="EMBL" id="AQG82610.1"/>
    </source>
</evidence>
<dbReference type="GO" id="GO:0008168">
    <property type="term" value="F:methyltransferase activity"/>
    <property type="evidence" value="ECO:0007669"/>
    <property type="project" value="UniProtKB-KW"/>
</dbReference>
<keyword evidence="2" id="KW-1185">Reference proteome</keyword>
<dbReference type="CDD" id="cd02440">
    <property type="entry name" value="AdoMet_MTases"/>
    <property type="match status" value="1"/>
</dbReference>
<gene>
    <name evidence="1" type="ORF">AWR27_20365</name>
</gene>
<protein>
    <submittedName>
        <fullName evidence="1">Methyltransferase</fullName>
    </submittedName>
</protein>
<name>A0A1P9X4N6_9BACT</name>
<dbReference type="Proteomes" id="UP000187941">
    <property type="component" value="Chromosome"/>
</dbReference>
<dbReference type="Pfam" id="PF13489">
    <property type="entry name" value="Methyltransf_23"/>
    <property type="match status" value="1"/>
</dbReference>
<accession>A0A1P9X4N6</accession>
<evidence type="ECO:0000313" key="2">
    <source>
        <dbReference type="Proteomes" id="UP000187941"/>
    </source>
</evidence>
<keyword evidence="1" id="KW-0489">Methyltransferase</keyword>
<organism evidence="1 2">
    <name type="scientific">Spirosoma montaniterrae</name>
    <dbReference type="NCBI Taxonomy" id="1178516"/>
    <lineage>
        <taxon>Bacteria</taxon>
        <taxon>Pseudomonadati</taxon>
        <taxon>Bacteroidota</taxon>
        <taxon>Cytophagia</taxon>
        <taxon>Cytophagales</taxon>
        <taxon>Cytophagaceae</taxon>
        <taxon>Spirosoma</taxon>
    </lineage>
</organism>
<dbReference type="GO" id="GO:0032259">
    <property type="term" value="P:methylation"/>
    <property type="evidence" value="ECO:0007669"/>
    <property type="project" value="UniProtKB-KW"/>
</dbReference>